<evidence type="ECO:0000313" key="2">
    <source>
        <dbReference type="Proteomes" id="UP000827976"/>
    </source>
</evidence>
<protein>
    <submittedName>
        <fullName evidence="1">Uncharacterized protein</fullName>
    </submittedName>
</protein>
<sequence length="111" mass="12244">MKQMMYFCLIWDGILRSLTRAPLAVVTLGARAAVVAQEMALMAARVALEKALMIAWICATSVIIERYSASLAGGSVPCFSNGKDWRRLQTISTRSISCLQKPRVCQRVHGQ</sequence>
<gene>
    <name evidence="1" type="ORF">IHE45_15G058000</name>
</gene>
<accession>A0ACB7ULP5</accession>
<dbReference type="EMBL" id="CM037025">
    <property type="protein sequence ID" value="KAH7661364.1"/>
    <property type="molecule type" value="Genomic_DNA"/>
</dbReference>
<comment type="caution">
    <text evidence="1">The sequence shown here is derived from an EMBL/GenBank/DDBJ whole genome shotgun (WGS) entry which is preliminary data.</text>
</comment>
<reference evidence="2" key="1">
    <citation type="journal article" date="2022" name="Nat. Commun.">
        <title>Chromosome evolution and the genetic basis of agronomically important traits in greater yam.</title>
        <authorList>
            <person name="Bredeson J.V."/>
            <person name="Lyons J.B."/>
            <person name="Oniyinde I.O."/>
            <person name="Okereke N.R."/>
            <person name="Kolade O."/>
            <person name="Nnabue I."/>
            <person name="Nwadili C.O."/>
            <person name="Hribova E."/>
            <person name="Parker M."/>
            <person name="Nwogha J."/>
            <person name="Shu S."/>
            <person name="Carlson J."/>
            <person name="Kariba R."/>
            <person name="Muthemba S."/>
            <person name="Knop K."/>
            <person name="Barton G.J."/>
            <person name="Sherwood A.V."/>
            <person name="Lopez-Montes A."/>
            <person name="Asiedu R."/>
            <person name="Jamnadass R."/>
            <person name="Muchugi A."/>
            <person name="Goodstein D."/>
            <person name="Egesi C.N."/>
            <person name="Featherston J."/>
            <person name="Asfaw A."/>
            <person name="Simpson G.G."/>
            <person name="Dolezel J."/>
            <person name="Hendre P.S."/>
            <person name="Van Deynze A."/>
            <person name="Kumar P.L."/>
            <person name="Obidiegwu J.E."/>
            <person name="Bhattacharjee R."/>
            <person name="Rokhsar D.S."/>
        </authorList>
    </citation>
    <scope>NUCLEOTIDE SEQUENCE [LARGE SCALE GENOMIC DNA]</scope>
    <source>
        <strain evidence="2">cv. TDa95/00328</strain>
    </source>
</reference>
<name>A0ACB7ULP5_DIOAL</name>
<proteinExistence type="predicted"/>
<evidence type="ECO:0000313" key="1">
    <source>
        <dbReference type="EMBL" id="KAH7661364.1"/>
    </source>
</evidence>
<keyword evidence="2" id="KW-1185">Reference proteome</keyword>
<organism evidence="1 2">
    <name type="scientific">Dioscorea alata</name>
    <name type="common">Purple yam</name>
    <dbReference type="NCBI Taxonomy" id="55571"/>
    <lineage>
        <taxon>Eukaryota</taxon>
        <taxon>Viridiplantae</taxon>
        <taxon>Streptophyta</taxon>
        <taxon>Embryophyta</taxon>
        <taxon>Tracheophyta</taxon>
        <taxon>Spermatophyta</taxon>
        <taxon>Magnoliopsida</taxon>
        <taxon>Liliopsida</taxon>
        <taxon>Dioscoreales</taxon>
        <taxon>Dioscoreaceae</taxon>
        <taxon>Dioscorea</taxon>
    </lineage>
</organism>
<dbReference type="Proteomes" id="UP000827976">
    <property type="component" value="Chromosome 15"/>
</dbReference>